<comment type="caution">
    <text evidence="1">The sequence shown here is derived from an EMBL/GenBank/DDBJ whole genome shotgun (WGS) entry which is preliminary data.</text>
</comment>
<accession>A0ACC1S9W0</accession>
<name>A0ACC1S9W0_9HYPO</name>
<sequence>MSGFEIAGIVLGSLPLLIAAIENYESNLDRATAFFKWKDELATALRKLWYQRSLFEMTLRNILKDIASSPEIEEMIADPRHELWKSPELTQSLEHRLKSAYRPYIFTVGEMQSCMKRLAGHLNVERHTKTVDDLEAIIIANQPIPSQGGPAKFDFKRAIKLTMKKKEVRLLLEDIASCNQRLDQFITKAEAFNQKADTNSKSLRTMLSSSLQQIQCYAVTLHQALGRAWSCSAHVSHEVRLLLEHRMVWKEKRRSLRRAKQDSTSASFIISHTPSSSPKRWQIAEIEMTDECVDESHSTPK</sequence>
<gene>
    <name evidence="1" type="ORF">NM208_g7320</name>
</gene>
<dbReference type="Proteomes" id="UP001148629">
    <property type="component" value="Unassembled WGS sequence"/>
</dbReference>
<dbReference type="EMBL" id="JANRMS010000743">
    <property type="protein sequence ID" value="KAJ3534990.1"/>
    <property type="molecule type" value="Genomic_DNA"/>
</dbReference>
<protein>
    <submittedName>
        <fullName evidence="1">Uncharacterized protein</fullName>
    </submittedName>
</protein>
<organism evidence="1 2">
    <name type="scientific">Fusarium decemcellulare</name>
    <dbReference type="NCBI Taxonomy" id="57161"/>
    <lineage>
        <taxon>Eukaryota</taxon>
        <taxon>Fungi</taxon>
        <taxon>Dikarya</taxon>
        <taxon>Ascomycota</taxon>
        <taxon>Pezizomycotina</taxon>
        <taxon>Sordariomycetes</taxon>
        <taxon>Hypocreomycetidae</taxon>
        <taxon>Hypocreales</taxon>
        <taxon>Nectriaceae</taxon>
        <taxon>Fusarium</taxon>
        <taxon>Fusarium decemcellulare species complex</taxon>
    </lineage>
</organism>
<reference evidence="1" key="1">
    <citation type="submission" date="2022-08" db="EMBL/GenBank/DDBJ databases">
        <title>Genome Sequence of Fusarium decemcellulare.</title>
        <authorList>
            <person name="Buettner E."/>
        </authorList>
    </citation>
    <scope>NUCLEOTIDE SEQUENCE</scope>
    <source>
        <strain evidence="1">Babe19</strain>
    </source>
</reference>
<evidence type="ECO:0000313" key="2">
    <source>
        <dbReference type="Proteomes" id="UP001148629"/>
    </source>
</evidence>
<evidence type="ECO:0000313" key="1">
    <source>
        <dbReference type="EMBL" id="KAJ3534990.1"/>
    </source>
</evidence>
<keyword evidence="2" id="KW-1185">Reference proteome</keyword>
<proteinExistence type="predicted"/>